<dbReference type="EMBL" id="EQ974217">
    <property type="protein sequence ID" value="EEF31799.1"/>
    <property type="molecule type" value="Genomic_DNA"/>
</dbReference>
<gene>
    <name evidence="1" type="ORF">RCOM_0547650</name>
</gene>
<evidence type="ECO:0000313" key="1">
    <source>
        <dbReference type="EMBL" id="EEF31799.1"/>
    </source>
</evidence>
<protein>
    <submittedName>
        <fullName evidence="1">Uncharacterized protein</fullName>
    </submittedName>
</protein>
<accession>B9SX50</accession>
<proteinExistence type="predicted"/>
<sequence length="78" mass="8599">MDALIVFPGLKDSSFNSGVGLIMEDLKQIARSFPGLQFKFVRWFANGAVHFLARLPVLCQITGILFLVMDVLASDIAK</sequence>
<dbReference type="Proteomes" id="UP000008311">
    <property type="component" value="Unassembled WGS sequence"/>
</dbReference>
<name>B9SX50_RICCO</name>
<dbReference type="AlphaFoldDB" id="B9SX50"/>
<keyword evidence="2" id="KW-1185">Reference proteome</keyword>
<reference evidence="2" key="1">
    <citation type="journal article" date="2010" name="Nat. Biotechnol.">
        <title>Draft genome sequence of the oilseed species Ricinus communis.</title>
        <authorList>
            <person name="Chan A.P."/>
            <person name="Crabtree J."/>
            <person name="Zhao Q."/>
            <person name="Lorenzi H."/>
            <person name="Orvis J."/>
            <person name="Puiu D."/>
            <person name="Melake-Berhan A."/>
            <person name="Jones K.M."/>
            <person name="Redman J."/>
            <person name="Chen G."/>
            <person name="Cahoon E.B."/>
            <person name="Gedil M."/>
            <person name="Stanke M."/>
            <person name="Haas B.J."/>
            <person name="Wortman J.R."/>
            <person name="Fraser-Liggett C.M."/>
            <person name="Ravel J."/>
            <person name="Rabinowicz P.D."/>
        </authorList>
    </citation>
    <scope>NUCLEOTIDE SEQUENCE [LARGE SCALE GENOMIC DNA]</scope>
    <source>
        <strain evidence="2">cv. Hale</strain>
    </source>
</reference>
<dbReference type="InParanoid" id="B9SX50"/>
<evidence type="ECO:0000313" key="2">
    <source>
        <dbReference type="Proteomes" id="UP000008311"/>
    </source>
</evidence>
<organism evidence="1 2">
    <name type="scientific">Ricinus communis</name>
    <name type="common">Castor bean</name>
    <dbReference type="NCBI Taxonomy" id="3988"/>
    <lineage>
        <taxon>Eukaryota</taxon>
        <taxon>Viridiplantae</taxon>
        <taxon>Streptophyta</taxon>
        <taxon>Embryophyta</taxon>
        <taxon>Tracheophyta</taxon>
        <taxon>Spermatophyta</taxon>
        <taxon>Magnoliopsida</taxon>
        <taxon>eudicotyledons</taxon>
        <taxon>Gunneridae</taxon>
        <taxon>Pentapetalae</taxon>
        <taxon>rosids</taxon>
        <taxon>fabids</taxon>
        <taxon>Malpighiales</taxon>
        <taxon>Euphorbiaceae</taxon>
        <taxon>Acalyphoideae</taxon>
        <taxon>Acalypheae</taxon>
        <taxon>Ricinus</taxon>
    </lineage>
</organism>